<proteinExistence type="predicted"/>
<evidence type="ECO:0000313" key="3">
    <source>
        <dbReference type="Proteomes" id="UP001642406"/>
    </source>
</evidence>
<accession>A0ABP0C6P2</accession>
<reference evidence="2 3" key="1">
    <citation type="submission" date="2024-01" db="EMBL/GenBank/DDBJ databases">
        <authorList>
            <person name="Allen C."/>
            <person name="Tagirdzhanova G."/>
        </authorList>
    </citation>
    <scope>NUCLEOTIDE SEQUENCE [LARGE SCALE GENOMIC DNA]</scope>
</reference>
<organism evidence="2 3">
    <name type="scientific">Sporothrix bragantina</name>
    <dbReference type="NCBI Taxonomy" id="671064"/>
    <lineage>
        <taxon>Eukaryota</taxon>
        <taxon>Fungi</taxon>
        <taxon>Dikarya</taxon>
        <taxon>Ascomycota</taxon>
        <taxon>Pezizomycotina</taxon>
        <taxon>Sordariomycetes</taxon>
        <taxon>Sordariomycetidae</taxon>
        <taxon>Ophiostomatales</taxon>
        <taxon>Ophiostomataceae</taxon>
        <taxon>Sporothrix</taxon>
    </lineage>
</organism>
<name>A0ABP0C6P2_9PEZI</name>
<sequence length="284" mass="31979">MSFSTSSSTSSSSRSHSPSSQSSISTTSIIIPSTSLPRFPIAVSIPRNSSIPSTVYDLPHSRSPSYQVIEYILFLLEVARITTLCEIAAGSVTKAQQTQRITLEWLLHQLASGGFRMGEGEVCHRICRHKDVLKDRLRSVGLRYQTNHADGMSMYIRRFRFLKNIFDGSDSAYQPMRGFSTVALPTDQELTAINVAKGLSVYQYIENSLARYKAEDLMMTEEKVVARVWKEICTLYSPLLDMPYEELFLPPRTFDLLMIRYFEMSKSPGVEATLTAVLEAEMIS</sequence>
<evidence type="ECO:0000313" key="2">
    <source>
        <dbReference type="EMBL" id="CAK7226934.1"/>
    </source>
</evidence>
<keyword evidence="3" id="KW-1185">Reference proteome</keyword>
<comment type="caution">
    <text evidence="2">The sequence shown here is derived from an EMBL/GenBank/DDBJ whole genome shotgun (WGS) entry which is preliminary data.</text>
</comment>
<gene>
    <name evidence="2" type="ORF">SBRCBS47491_006396</name>
</gene>
<dbReference type="EMBL" id="CAWUHC010000062">
    <property type="protein sequence ID" value="CAK7226934.1"/>
    <property type="molecule type" value="Genomic_DNA"/>
</dbReference>
<protein>
    <submittedName>
        <fullName evidence="2">Uncharacterized protein</fullName>
    </submittedName>
</protein>
<dbReference type="Proteomes" id="UP001642406">
    <property type="component" value="Unassembled WGS sequence"/>
</dbReference>
<feature type="region of interest" description="Disordered" evidence="1">
    <location>
        <begin position="1"/>
        <end position="26"/>
    </location>
</feature>
<evidence type="ECO:0000256" key="1">
    <source>
        <dbReference type="SAM" id="MobiDB-lite"/>
    </source>
</evidence>